<accession>A0A1E4SMQ0</accession>
<sequence>MSLAPMSLYHVKVYSQISLAYDHPQFSSKRRCITYRRHYHHFYQYLPYLLQNPVNALRSLSSPVTCGPYYFSTRSPPRLLADTVTTRENTGQAHPWLQSPPGQVALANRSLRQPITGIRTAKSSLLPLTPPLLDPLLSLVPPVCRQRTEV</sequence>
<evidence type="ECO:0000313" key="1">
    <source>
        <dbReference type="EMBL" id="ODV80662.1"/>
    </source>
</evidence>
<protein>
    <submittedName>
        <fullName evidence="1">Uncharacterized protein</fullName>
    </submittedName>
</protein>
<dbReference type="RefSeq" id="XP_020065784.1">
    <property type="nucleotide sequence ID" value="XM_020206347.1"/>
</dbReference>
<proteinExistence type="predicted"/>
<organism evidence="1 2">
    <name type="scientific">Suhomyces tanzawaensis NRRL Y-17324</name>
    <dbReference type="NCBI Taxonomy" id="984487"/>
    <lineage>
        <taxon>Eukaryota</taxon>
        <taxon>Fungi</taxon>
        <taxon>Dikarya</taxon>
        <taxon>Ascomycota</taxon>
        <taxon>Saccharomycotina</taxon>
        <taxon>Pichiomycetes</taxon>
        <taxon>Debaryomycetaceae</taxon>
        <taxon>Suhomyces</taxon>
    </lineage>
</organism>
<dbReference type="GeneID" id="30980484"/>
<gene>
    <name evidence="1" type="ORF">CANTADRAFT_168310</name>
</gene>
<keyword evidence="2" id="KW-1185">Reference proteome</keyword>
<name>A0A1E4SMQ0_9ASCO</name>
<dbReference type="Proteomes" id="UP000094285">
    <property type="component" value="Unassembled WGS sequence"/>
</dbReference>
<reference evidence="2" key="1">
    <citation type="submission" date="2016-05" db="EMBL/GenBank/DDBJ databases">
        <title>Comparative genomics of biotechnologically important yeasts.</title>
        <authorList>
            <consortium name="DOE Joint Genome Institute"/>
            <person name="Riley R."/>
            <person name="Haridas S."/>
            <person name="Wolfe K.H."/>
            <person name="Lopes M.R."/>
            <person name="Hittinger C.T."/>
            <person name="Goker M."/>
            <person name="Salamov A."/>
            <person name="Wisecaver J."/>
            <person name="Long T.M."/>
            <person name="Aerts A.L."/>
            <person name="Barry K."/>
            <person name="Choi C."/>
            <person name="Clum A."/>
            <person name="Coughlan A.Y."/>
            <person name="Deshpande S."/>
            <person name="Douglass A.P."/>
            <person name="Hanson S.J."/>
            <person name="Klenk H.-P."/>
            <person name="Labutti K."/>
            <person name="Lapidus A."/>
            <person name="Lindquist E."/>
            <person name="Lipzen A."/>
            <person name="Meier-Kolthoff J.P."/>
            <person name="Ohm R.A."/>
            <person name="Otillar R.P."/>
            <person name="Pangilinan J."/>
            <person name="Peng Y."/>
            <person name="Rokas A."/>
            <person name="Rosa C.A."/>
            <person name="Scheuner C."/>
            <person name="Sibirny A.A."/>
            <person name="Slot J.C."/>
            <person name="Stielow J.B."/>
            <person name="Sun H."/>
            <person name="Kurtzman C.P."/>
            <person name="Blackwell M."/>
            <person name="Grigoriev I.V."/>
            <person name="Jeffries T.W."/>
        </authorList>
    </citation>
    <scope>NUCLEOTIDE SEQUENCE [LARGE SCALE GENOMIC DNA]</scope>
    <source>
        <strain evidence="2">NRRL Y-17324</strain>
    </source>
</reference>
<dbReference type="EMBL" id="KV453910">
    <property type="protein sequence ID" value="ODV80662.1"/>
    <property type="molecule type" value="Genomic_DNA"/>
</dbReference>
<evidence type="ECO:0000313" key="2">
    <source>
        <dbReference type="Proteomes" id="UP000094285"/>
    </source>
</evidence>
<dbReference type="AlphaFoldDB" id="A0A1E4SMQ0"/>